<organism evidence="7 8">
    <name type="scientific">Acanthosepion pharaonis</name>
    <name type="common">Pharaoh cuttlefish</name>
    <name type="synonym">Sepia pharaonis</name>
    <dbReference type="NCBI Taxonomy" id="158019"/>
    <lineage>
        <taxon>Eukaryota</taxon>
        <taxon>Metazoa</taxon>
        <taxon>Spiralia</taxon>
        <taxon>Lophotrochozoa</taxon>
        <taxon>Mollusca</taxon>
        <taxon>Cephalopoda</taxon>
        <taxon>Coleoidea</taxon>
        <taxon>Decapodiformes</taxon>
        <taxon>Sepiida</taxon>
        <taxon>Sepiina</taxon>
        <taxon>Sepiidae</taxon>
        <taxon>Acanthosepion</taxon>
    </lineage>
</organism>
<dbReference type="Gene3D" id="3.10.110.10">
    <property type="entry name" value="Ubiquitin Conjugating Enzyme"/>
    <property type="match status" value="1"/>
</dbReference>
<dbReference type="PROSITE" id="PS50908">
    <property type="entry name" value="RWD"/>
    <property type="match status" value="1"/>
</dbReference>
<evidence type="ECO:0000259" key="5">
    <source>
        <dbReference type="PROSITE" id="PS50089"/>
    </source>
</evidence>
<dbReference type="InterPro" id="IPR018957">
    <property type="entry name" value="Znf_C3HC4_RING-type"/>
</dbReference>
<sequence length="363" mass="42369">MLCFSLCLFLRKFNRQHYNGSSMKDKLLRRITITMAKDRDKFIADELKEIRNQCEGLEGIQLVTCVPDAVAMIIKKTDFKQLKLRLMFPSHYPNEPIISELNSKTLSEKLLDGLQKVCDDECKKFIGNVQVMKMLHFVNKFLEDHKLCVCSSEIAYVKKELLKDCDEVKLRQKTSQIIIKAQQEKYFLNFKLTIPEDYPKTQVQLEIIDHNFPELLKVNFEAQAVEYARQCVQPPLRKKPGDPPFQPKPSMLPVCKYLIGECVKNYPLQKCPMCFCYVLPQNPPEEVSKEKQVERVYCGHLYHHSCLAAYMKKPPFIGGKKCPACGKRIFHEKWKITPELAEARWAHKQARDRELEEVKDFMA</sequence>
<accession>A0A812CD69</accession>
<keyword evidence="3" id="KW-0862">Zinc</keyword>
<proteinExistence type="predicted"/>
<evidence type="ECO:0000256" key="4">
    <source>
        <dbReference type="PROSITE-ProRule" id="PRU00175"/>
    </source>
</evidence>
<evidence type="ECO:0000313" key="8">
    <source>
        <dbReference type="Proteomes" id="UP000597762"/>
    </source>
</evidence>
<protein>
    <recommendedName>
        <fullName evidence="9">RING-type domain-containing protein</fullName>
    </recommendedName>
</protein>
<dbReference type="SUPFAM" id="SSF57850">
    <property type="entry name" value="RING/U-box"/>
    <property type="match status" value="1"/>
</dbReference>
<dbReference type="GO" id="GO:0008270">
    <property type="term" value="F:zinc ion binding"/>
    <property type="evidence" value="ECO:0007669"/>
    <property type="project" value="UniProtKB-KW"/>
</dbReference>
<dbReference type="InterPro" id="IPR016135">
    <property type="entry name" value="UBQ-conjugating_enzyme/RWD"/>
</dbReference>
<comment type="caution">
    <text evidence="7">The sequence shown here is derived from an EMBL/GenBank/DDBJ whole genome shotgun (WGS) entry which is preliminary data.</text>
</comment>
<gene>
    <name evidence="7" type="ORF">SPHA_37138</name>
</gene>
<dbReference type="InterPro" id="IPR006575">
    <property type="entry name" value="RWD_dom"/>
</dbReference>
<name>A0A812CD69_ACAPH</name>
<dbReference type="PROSITE" id="PS50089">
    <property type="entry name" value="ZF_RING_2"/>
    <property type="match status" value="1"/>
</dbReference>
<dbReference type="PANTHER" id="PTHR40237">
    <property type="entry name" value="LD44813P"/>
    <property type="match status" value="1"/>
</dbReference>
<reference evidence="7" key="1">
    <citation type="submission" date="2021-01" db="EMBL/GenBank/DDBJ databases">
        <authorList>
            <person name="Li R."/>
            <person name="Bekaert M."/>
        </authorList>
    </citation>
    <scope>NUCLEOTIDE SEQUENCE</scope>
    <source>
        <strain evidence="7">Farmed</strain>
    </source>
</reference>
<dbReference type="EMBL" id="CAHIKZ030001646">
    <property type="protein sequence ID" value="CAE1271162.1"/>
    <property type="molecule type" value="Genomic_DNA"/>
</dbReference>
<keyword evidence="2 4" id="KW-0863">Zinc-finger</keyword>
<dbReference type="Gene3D" id="3.30.40.10">
    <property type="entry name" value="Zinc/RING finger domain, C3HC4 (zinc finger)"/>
    <property type="match status" value="1"/>
</dbReference>
<keyword evidence="8" id="KW-1185">Reference proteome</keyword>
<feature type="domain" description="RWD" evidence="6">
    <location>
        <begin position="45"/>
        <end position="145"/>
    </location>
</feature>
<evidence type="ECO:0000256" key="1">
    <source>
        <dbReference type="ARBA" id="ARBA00022723"/>
    </source>
</evidence>
<dbReference type="Pfam" id="PF05773">
    <property type="entry name" value="RWD"/>
    <property type="match status" value="1"/>
</dbReference>
<feature type="domain" description="RING-type" evidence="5">
    <location>
        <begin position="271"/>
        <end position="325"/>
    </location>
</feature>
<evidence type="ECO:0000256" key="2">
    <source>
        <dbReference type="ARBA" id="ARBA00022771"/>
    </source>
</evidence>
<dbReference type="OrthoDB" id="8062037at2759"/>
<dbReference type="SUPFAM" id="SSF54495">
    <property type="entry name" value="UBC-like"/>
    <property type="match status" value="1"/>
</dbReference>
<dbReference type="PANTHER" id="PTHR40237:SF1">
    <property type="entry name" value="LD44813P"/>
    <property type="match status" value="1"/>
</dbReference>
<evidence type="ECO:0008006" key="9">
    <source>
        <dbReference type="Google" id="ProtNLM"/>
    </source>
</evidence>
<evidence type="ECO:0000313" key="7">
    <source>
        <dbReference type="EMBL" id="CAE1271162.1"/>
    </source>
</evidence>
<evidence type="ECO:0000259" key="6">
    <source>
        <dbReference type="PROSITE" id="PS50908"/>
    </source>
</evidence>
<dbReference type="InterPro" id="IPR001841">
    <property type="entry name" value="Znf_RING"/>
</dbReference>
<dbReference type="Proteomes" id="UP000597762">
    <property type="component" value="Unassembled WGS sequence"/>
</dbReference>
<dbReference type="InterPro" id="IPR013083">
    <property type="entry name" value="Znf_RING/FYVE/PHD"/>
</dbReference>
<dbReference type="AlphaFoldDB" id="A0A812CD69"/>
<keyword evidence="1" id="KW-0479">Metal-binding</keyword>
<dbReference type="Pfam" id="PF00097">
    <property type="entry name" value="zf-C3HC4"/>
    <property type="match status" value="1"/>
</dbReference>
<evidence type="ECO:0000256" key="3">
    <source>
        <dbReference type="ARBA" id="ARBA00022833"/>
    </source>
</evidence>